<dbReference type="CDD" id="cd01129">
    <property type="entry name" value="PulE-GspE-like"/>
    <property type="match status" value="1"/>
</dbReference>
<dbReference type="FunFam" id="3.30.450.90:FF:000001">
    <property type="entry name" value="Type II secretion system ATPase GspE"/>
    <property type="match status" value="1"/>
</dbReference>
<dbReference type="Pfam" id="PF00437">
    <property type="entry name" value="T2SSE"/>
    <property type="match status" value="1"/>
</dbReference>
<dbReference type="PANTHER" id="PTHR30258:SF29">
    <property type="entry name" value="MSHA PILUS ASSEMBLY ATPASE MSHE"/>
    <property type="match status" value="1"/>
</dbReference>
<reference evidence="6" key="1">
    <citation type="submission" date="2020-10" db="EMBL/GenBank/DDBJ databases">
        <title>Bacterium isolated from coastal waters sediment.</title>
        <authorList>
            <person name="Chen R.-J."/>
            <person name="Lu D.-C."/>
            <person name="Zhu K.-L."/>
            <person name="Du Z.-J."/>
        </authorList>
    </citation>
    <scope>NUCLEOTIDE SEQUENCE</scope>
    <source>
        <strain evidence="6">N1Y112</strain>
    </source>
</reference>
<keyword evidence="7" id="KW-1185">Reference proteome</keyword>
<evidence type="ECO:0000313" key="6">
    <source>
        <dbReference type="EMBL" id="MBE9396829.1"/>
    </source>
</evidence>
<dbReference type="InterPro" id="IPR037257">
    <property type="entry name" value="T2SS_E_N_sf"/>
</dbReference>
<dbReference type="PROSITE" id="PS00662">
    <property type="entry name" value="T2SP_E"/>
    <property type="match status" value="1"/>
</dbReference>
<dbReference type="GO" id="GO:0005886">
    <property type="term" value="C:plasma membrane"/>
    <property type="evidence" value="ECO:0007669"/>
    <property type="project" value="TreeGrafter"/>
</dbReference>
<dbReference type="PANTHER" id="PTHR30258">
    <property type="entry name" value="TYPE II SECRETION SYSTEM PROTEIN GSPE-RELATED"/>
    <property type="match status" value="1"/>
</dbReference>
<dbReference type="InterPro" id="IPR003593">
    <property type="entry name" value="AAA+_ATPase"/>
</dbReference>
<dbReference type="InterPro" id="IPR007831">
    <property type="entry name" value="T2SS_GspE_N"/>
</dbReference>
<dbReference type="Gene3D" id="3.30.300.160">
    <property type="entry name" value="Type II secretion system, protein E, N-terminal domain"/>
    <property type="match status" value="1"/>
</dbReference>
<dbReference type="InterPro" id="IPR027417">
    <property type="entry name" value="P-loop_NTPase"/>
</dbReference>
<keyword evidence="3" id="KW-0067">ATP-binding</keyword>
<proteinExistence type="inferred from homology"/>
<evidence type="ECO:0000256" key="1">
    <source>
        <dbReference type="ARBA" id="ARBA00006611"/>
    </source>
</evidence>
<dbReference type="SMART" id="SM00382">
    <property type="entry name" value="AAA"/>
    <property type="match status" value="1"/>
</dbReference>
<feature type="region of interest" description="Disordered" evidence="4">
    <location>
        <begin position="571"/>
        <end position="608"/>
    </location>
</feature>
<dbReference type="Gene3D" id="3.30.450.90">
    <property type="match status" value="1"/>
</dbReference>
<dbReference type="SUPFAM" id="SSF52540">
    <property type="entry name" value="P-loop containing nucleoside triphosphate hydrolases"/>
    <property type="match status" value="1"/>
</dbReference>
<dbReference type="AlphaFoldDB" id="A0A8J7FCE6"/>
<organism evidence="6 7">
    <name type="scientific">Pontibacterium sinense</name>
    <dbReference type="NCBI Taxonomy" id="2781979"/>
    <lineage>
        <taxon>Bacteria</taxon>
        <taxon>Pseudomonadati</taxon>
        <taxon>Pseudomonadota</taxon>
        <taxon>Gammaproteobacteria</taxon>
        <taxon>Oceanospirillales</taxon>
        <taxon>Oceanospirillaceae</taxon>
        <taxon>Pontibacterium</taxon>
    </lineage>
</organism>
<comment type="similarity">
    <text evidence="1">Belongs to the GSP E family.</text>
</comment>
<dbReference type="GO" id="GO:0005524">
    <property type="term" value="F:ATP binding"/>
    <property type="evidence" value="ECO:0007669"/>
    <property type="project" value="UniProtKB-KW"/>
</dbReference>
<accession>A0A8J7FCE6</accession>
<dbReference type="RefSeq" id="WP_193952387.1">
    <property type="nucleotide sequence ID" value="NZ_JADEYS010000005.1"/>
</dbReference>
<dbReference type="Pfam" id="PF05157">
    <property type="entry name" value="MshEN"/>
    <property type="match status" value="1"/>
</dbReference>
<dbReference type="EMBL" id="JADEYS010000005">
    <property type="protein sequence ID" value="MBE9396829.1"/>
    <property type="molecule type" value="Genomic_DNA"/>
</dbReference>
<dbReference type="Gene3D" id="3.40.50.300">
    <property type="entry name" value="P-loop containing nucleotide triphosphate hydrolases"/>
    <property type="match status" value="1"/>
</dbReference>
<keyword evidence="2" id="KW-0547">Nucleotide-binding</keyword>
<protein>
    <submittedName>
        <fullName evidence="6">Type II/IV secretion system protein</fullName>
    </submittedName>
</protein>
<sequence length="608" mass="67555">MAAPKLRIGDMLVQEGVLTEPQLMEALAQQKKTRQKLGKTLVTMGLVEEKHFLEFLSKQLKIPMVDLAHYSFNQQDVLRLSETHARRFRSIVLKEDSDSFVVGMSDPMDIFAFDELQRLLPKPVDVAVVSESQLLQSLDLVYRRTSDIEVLADQLSDEIAEDAFDLAQMTANDEKDVPVVKLLKSLFEDAVQIGASDIHIEPDETVLRVRQRVDGMLHEHVMKEHRIASALVLRLKLMAHLNISEKRLPQDGRFNMNVKGRSIDVRISTLPIQHGESVVMRLLDQSGGIVGLDKAGMPDEMLARLRRLIREPHGIVLVTGPTGSGKTTTLYGALNELNSFDKKIITVEDPVEYRLPRVNQVQVHPEIGLTFASVLRACLRQDPDVLLLGEIRDRETAEISLRAAMTGHFVLSTLHTNDAVSSAMRLVDIGVEGYLAASAIRAILAQRLVRKVCNNCASEFRPSPQENAWLAAHLPKLGLSEGEFKKGRGCTYCNNTGYKGRIGIFELLELNDAMADALRRNDSSAFTAAASTDPHYQPLVYSALDLASKGLITLEEVFRVTEQLDESKYNAESLANAEQEAKEVKTVSPTTQQAPARTPGGTIKLELE</sequence>
<evidence type="ECO:0000313" key="7">
    <source>
        <dbReference type="Proteomes" id="UP000640333"/>
    </source>
</evidence>
<dbReference type="GO" id="GO:0016887">
    <property type="term" value="F:ATP hydrolysis activity"/>
    <property type="evidence" value="ECO:0007669"/>
    <property type="project" value="TreeGrafter"/>
</dbReference>
<dbReference type="SUPFAM" id="SSF160246">
    <property type="entry name" value="EspE N-terminal domain-like"/>
    <property type="match status" value="1"/>
</dbReference>
<feature type="domain" description="Bacterial type II secretion system protein E" evidence="5">
    <location>
        <begin position="379"/>
        <end position="393"/>
    </location>
</feature>
<gene>
    <name evidence="6" type="ORF">IOQ59_06080</name>
</gene>
<comment type="caution">
    <text evidence="6">The sequence shown here is derived from an EMBL/GenBank/DDBJ whole genome shotgun (WGS) entry which is preliminary data.</text>
</comment>
<evidence type="ECO:0000256" key="2">
    <source>
        <dbReference type="ARBA" id="ARBA00022741"/>
    </source>
</evidence>
<dbReference type="InterPro" id="IPR001482">
    <property type="entry name" value="T2SS/T4SS_dom"/>
</dbReference>
<evidence type="ECO:0000256" key="3">
    <source>
        <dbReference type="ARBA" id="ARBA00022840"/>
    </source>
</evidence>
<evidence type="ECO:0000256" key="4">
    <source>
        <dbReference type="SAM" id="MobiDB-lite"/>
    </source>
</evidence>
<evidence type="ECO:0000259" key="5">
    <source>
        <dbReference type="PROSITE" id="PS00662"/>
    </source>
</evidence>
<name>A0A8J7FCE6_9GAMM</name>
<dbReference type="FunFam" id="3.40.50.300:FF:000398">
    <property type="entry name" value="Type IV pilus assembly ATPase PilB"/>
    <property type="match status" value="1"/>
</dbReference>
<dbReference type="Proteomes" id="UP000640333">
    <property type="component" value="Unassembled WGS sequence"/>
</dbReference>